<gene>
    <name evidence="1" type="ORF">RDB_LOCUS41826</name>
</gene>
<evidence type="ECO:0000313" key="1">
    <source>
        <dbReference type="EMBL" id="CAE6442046.1"/>
    </source>
</evidence>
<protein>
    <recommendedName>
        <fullName evidence="3">F-box domain-containing protein</fullName>
    </recommendedName>
</protein>
<dbReference type="AlphaFoldDB" id="A0A8H3AWL9"/>
<dbReference type="EMBL" id="CAJMWY010000642">
    <property type="protein sequence ID" value="CAE6442046.1"/>
    <property type="molecule type" value="Genomic_DNA"/>
</dbReference>
<organism evidence="1 2">
    <name type="scientific">Rhizoctonia solani</name>
    <dbReference type="NCBI Taxonomy" id="456999"/>
    <lineage>
        <taxon>Eukaryota</taxon>
        <taxon>Fungi</taxon>
        <taxon>Dikarya</taxon>
        <taxon>Basidiomycota</taxon>
        <taxon>Agaricomycotina</taxon>
        <taxon>Agaricomycetes</taxon>
        <taxon>Cantharellales</taxon>
        <taxon>Ceratobasidiaceae</taxon>
        <taxon>Rhizoctonia</taxon>
    </lineage>
</organism>
<accession>A0A8H3AWL9</accession>
<comment type="caution">
    <text evidence="1">The sequence shown here is derived from an EMBL/GenBank/DDBJ whole genome shotgun (WGS) entry which is preliminary data.</text>
</comment>
<evidence type="ECO:0000313" key="2">
    <source>
        <dbReference type="Proteomes" id="UP000663861"/>
    </source>
</evidence>
<name>A0A8H3AWL9_9AGAM</name>
<dbReference type="CDD" id="cd09917">
    <property type="entry name" value="F-box_SF"/>
    <property type="match status" value="1"/>
</dbReference>
<evidence type="ECO:0008006" key="3">
    <source>
        <dbReference type="Google" id="ProtNLM"/>
    </source>
</evidence>
<reference evidence="1" key="1">
    <citation type="submission" date="2021-01" db="EMBL/GenBank/DDBJ databases">
        <authorList>
            <person name="Kaushik A."/>
        </authorList>
    </citation>
    <scope>NUCLEOTIDE SEQUENCE</scope>
    <source>
        <strain evidence="1">AG4-RS23</strain>
    </source>
</reference>
<proteinExistence type="predicted"/>
<sequence length="581" mass="65061">MMLEHISPEVIIHILHYSEYPTILRFAATCKAYYALVAQSTSLQLHIELESNGLELVKGSFKRDATYSVILEDLRRFRDAWLNLKIDHPIVRPLGSPDMLLWELREGFYVKGFSRSGGNHADTLQFIPLDAKSPDPPPLAFHFSFNEFTVDPAQGLVAVLSRDNDLQSTIHIQLCSSTTGLAHPLAQYPKLTIEFDSGRRVSVSHFALEIMGDLLLTRVSRNPTHVYEVLIWNWKSGLFLTRISSNMGICDTFFLDRQHLVLQAATRSSQLQTHLDTLALLVYVIPDSNPTYNASSHQYLKVADLLVSQPILRLAFPQINNAFTVSVNGFILHSDPVPGRILYAKSAAFSCSYATTLGIAFSFRSVNRGWDEPPYYRVFVDGRFLLDQIHTNANVHGETRVLPWASWGIYATRWFISSFAPDHWVSWMSGSKFLMASPHPPYHCVFDFSVIQGRPTEPQTKGCGHEMGVKWLESDIHRIAEGPMPGNGLTSITVGVGSPNVFCRDAGLAFDELIESRLPYRLAFRRLTNMNHEGLQIVGDCMVGVNTWGPGSESITIYKLEGETASGEIQLSRDLALLSCA</sequence>
<dbReference type="Proteomes" id="UP000663861">
    <property type="component" value="Unassembled WGS sequence"/>
</dbReference>